<proteinExistence type="predicted"/>
<dbReference type="AlphaFoldDB" id="A0A8T0VKD3"/>
<dbReference type="PANTHER" id="PTHR33170:SF22">
    <property type="entry name" value="OS10G0417100 PROTEIN"/>
    <property type="match status" value="1"/>
</dbReference>
<protein>
    <recommendedName>
        <fullName evidence="3">DUF4283 domain-containing protein</fullName>
    </recommendedName>
</protein>
<accession>A0A8T0VKD3</accession>
<keyword evidence="2" id="KW-1185">Reference proteome</keyword>
<dbReference type="PANTHER" id="PTHR33170">
    <property type="entry name" value="DUF4283 DOMAIN-CONTAINING PROTEIN-RELATED"/>
    <property type="match status" value="1"/>
</dbReference>
<name>A0A8T0VKD3_PANVG</name>
<comment type="caution">
    <text evidence="1">The sequence shown here is derived from an EMBL/GenBank/DDBJ whole genome shotgun (WGS) entry which is preliminary data.</text>
</comment>
<sequence>MANCALIKITKGSVTARQLESEFKAQEGPNSTWRWFAKKISENTFQMRFPTAKKVEELSFFTGMQMGTVPDVTFKVELWNPNVGAKSKLETAWFRIFGIPLEKRNDKKVSFVASLVGLPLEIDKNNLKRWEFARTKIGCRDITKVPTVVE</sequence>
<gene>
    <name evidence="1" type="ORF">PVAP13_2NG249803</name>
</gene>
<evidence type="ECO:0000313" key="2">
    <source>
        <dbReference type="Proteomes" id="UP000823388"/>
    </source>
</evidence>
<dbReference type="Proteomes" id="UP000823388">
    <property type="component" value="Chromosome 2N"/>
</dbReference>
<evidence type="ECO:0000313" key="1">
    <source>
        <dbReference type="EMBL" id="KAG2634076.1"/>
    </source>
</evidence>
<reference evidence="1" key="1">
    <citation type="submission" date="2020-05" db="EMBL/GenBank/DDBJ databases">
        <title>WGS assembly of Panicum virgatum.</title>
        <authorList>
            <person name="Lovell J.T."/>
            <person name="Jenkins J."/>
            <person name="Shu S."/>
            <person name="Juenger T.E."/>
            <person name="Schmutz J."/>
        </authorList>
    </citation>
    <scope>NUCLEOTIDE SEQUENCE</scope>
    <source>
        <strain evidence="1">AP13</strain>
    </source>
</reference>
<organism evidence="1 2">
    <name type="scientific">Panicum virgatum</name>
    <name type="common">Blackwell switchgrass</name>
    <dbReference type="NCBI Taxonomy" id="38727"/>
    <lineage>
        <taxon>Eukaryota</taxon>
        <taxon>Viridiplantae</taxon>
        <taxon>Streptophyta</taxon>
        <taxon>Embryophyta</taxon>
        <taxon>Tracheophyta</taxon>
        <taxon>Spermatophyta</taxon>
        <taxon>Magnoliopsida</taxon>
        <taxon>Liliopsida</taxon>
        <taxon>Poales</taxon>
        <taxon>Poaceae</taxon>
        <taxon>PACMAD clade</taxon>
        <taxon>Panicoideae</taxon>
        <taxon>Panicodae</taxon>
        <taxon>Paniceae</taxon>
        <taxon>Panicinae</taxon>
        <taxon>Panicum</taxon>
        <taxon>Panicum sect. Hiantes</taxon>
    </lineage>
</organism>
<dbReference type="EMBL" id="CM029040">
    <property type="protein sequence ID" value="KAG2634076.1"/>
    <property type="molecule type" value="Genomic_DNA"/>
</dbReference>
<evidence type="ECO:0008006" key="3">
    <source>
        <dbReference type="Google" id="ProtNLM"/>
    </source>
</evidence>